<dbReference type="EMBL" id="LAZR01002893">
    <property type="protein sequence ID" value="KKN24297.1"/>
    <property type="molecule type" value="Genomic_DNA"/>
</dbReference>
<keyword evidence="1" id="KW-0812">Transmembrane</keyword>
<evidence type="ECO:0000256" key="1">
    <source>
        <dbReference type="SAM" id="Phobius"/>
    </source>
</evidence>
<name>A0A0F9PIL4_9ZZZZ</name>
<dbReference type="AlphaFoldDB" id="A0A0F9PIL4"/>
<keyword evidence="1" id="KW-0472">Membrane</keyword>
<organism evidence="2">
    <name type="scientific">marine sediment metagenome</name>
    <dbReference type="NCBI Taxonomy" id="412755"/>
    <lineage>
        <taxon>unclassified sequences</taxon>
        <taxon>metagenomes</taxon>
        <taxon>ecological metagenomes</taxon>
    </lineage>
</organism>
<gene>
    <name evidence="2" type="ORF">LCGC14_0896260</name>
</gene>
<feature type="transmembrane region" description="Helical" evidence="1">
    <location>
        <begin position="72"/>
        <end position="94"/>
    </location>
</feature>
<keyword evidence="1" id="KW-1133">Transmembrane helix</keyword>
<proteinExistence type="predicted"/>
<accession>A0A0F9PIL4</accession>
<comment type="caution">
    <text evidence="2">The sequence shown here is derived from an EMBL/GenBank/DDBJ whole genome shotgun (WGS) entry which is preliminary data.</text>
</comment>
<reference evidence="2" key="1">
    <citation type="journal article" date="2015" name="Nature">
        <title>Complex archaea that bridge the gap between prokaryotes and eukaryotes.</title>
        <authorList>
            <person name="Spang A."/>
            <person name="Saw J.H."/>
            <person name="Jorgensen S.L."/>
            <person name="Zaremba-Niedzwiedzka K."/>
            <person name="Martijn J."/>
            <person name="Lind A.E."/>
            <person name="van Eijk R."/>
            <person name="Schleper C."/>
            <person name="Guy L."/>
            <person name="Ettema T.J."/>
        </authorList>
    </citation>
    <scope>NUCLEOTIDE SEQUENCE</scope>
</reference>
<protein>
    <submittedName>
        <fullName evidence="2">Uncharacterized protein</fullName>
    </submittedName>
</protein>
<evidence type="ECO:0000313" key="2">
    <source>
        <dbReference type="EMBL" id="KKN24297.1"/>
    </source>
</evidence>
<sequence>MDIKKSKNIDHLRNFLKSLTKMVFTIKEKKKKKENALNVLIKGLKRSLEAVGEKEKAKGGGASSIAKKIAKVVALAAVTTILSVILTPAVGIIVQEVVEGGSITGDVLGSAVQAAGEGLKSLADPVGLAKKVVKKVITKSKDIPGADR</sequence>